<dbReference type="Proteomes" id="UP001165580">
    <property type="component" value="Unassembled WGS sequence"/>
</dbReference>
<proteinExistence type="predicted"/>
<organism evidence="2 3">
    <name type="scientific">Herbiconiux gentiana</name>
    <dbReference type="NCBI Taxonomy" id="2970912"/>
    <lineage>
        <taxon>Bacteria</taxon>
        <taxon>Bacillati</taxon>
        <taxon>Actinomycetota</taxon>
        <taxon>Actinomycetes</taxon>
        <taxon>Micrococcales</taxon>
        <taxon>Microbacteriaceae</taxon>
        <taxon>Herbiconiux</taxon>
    </lineage>
</organism>
<dbReference type="Pfam" id="PF02325">
    <property type="entry name" value="CCB3_YggT"/>
    <property type="match status" value="1"/>
</dbReference>
<keyword evidence="1" id="KW-1133">Transmembrane helix</keyword>
<sequence length="101" mass="11284">MGSLVAIIATVVYFALLLYFFLMWGRFILDLVRTVRRDWRPTGALLVAAEAAYTVTDPPIKFFRRIIPPLRVGPVALDFGWSIVMLIVIIGLSVAGFLRAS</sequence>
<evidence type="ECO:0000256" key="1">
    <source>
        <dbReference type="SAM" id="Phobius"/>
    </source>
</evidence>
<feature type="transmembrane region" description="Helical" evidence="1">
    <location>
        <begin position="75"/>
        <end position="98"/>
    </location>
</feature>
<accession>A0ABT2GAT8</accession>
<dbReference type="InterPro" id="IPR003425">
    <property type="entry name" value="CCB3/YggT"/>
</dbReference>
<evidence type="ECO:0000313" key="3">
    <source>
        <dbReference type="Proteomes" id="UP001165580"/>
    </source>
</evidence>
<comment type="caution">
    <text evidence="2">The sequence shown here is derived from an EMBL/GenBank/DDBJ whole genome shotgun (WGS) entry which is preliminary data.</text>
</comment>
<feature type="transmembrane region" description="Helical" evidence="1">
    <location>
        <begin position="6"/>
        <end position="29"/>
    </location>
</feature>
<protein>
    <submittedName>
        <fullName evidence="2">YggT family protein</fullName>
    </submittedName>
</protein>
<evidence type="ECO:0000313" key="2">
    <source>
        <dbReference type="EMBL" id="MCS5713298.1"/>
    </source>
</evidence>
<name>A0ABT2GAT8_9MICO</name>
<keyword evidence="1" id="KW-0812">Transmembrane</keyword>
<dbReference type="RefSeq" id="WP_259484842.1">
    <property type="nucleotide sequence ID" value="NZ_JANTEZ010000001.1"/>
</dbReference>
<dbReference type="EMBL" id="JANTEZ010000001">
    <property type="protein sequence ID" value="MCS5713298.1"/>
    <property type="molecule type" value="Genomic_DNA"/>
</dbReference>
<gene>
    <name evidence="2" type="ORF">NVV95_01890</name>
</gene>
<keyword evidence="1" id="KW-0472">Membrane</keyword>
<reference evidence="2" key="1">
    <citation type="submission" date="2022-08" db="EMBL/GenBank/DDBJ databases">
        <authorList>
            <person name="Deng Y."/>
            <person name="Han X.-F."/>
            <person name="Zhang Y.-Q."/>
        </authorList>
    </citation>
    <scope>NUCLEOTIDE SEQUENCE</scope>
    <source>
        <strain evidence="2">CPCC 205716</strain>
    </source>
</reference>
<keyword evidence="3" id="KW-1185">Reference proteome</keyword>